<evidence type="ECO:0000313" key="2">
    <source>
        <dbReference type="Proteomes" id="UP000238196"/>
    </source>
</evidence>
<proteinExistence type="predicted"/>
<organism evidence="1 2">
    <name type="scientific">Proteobacteria bacterium 228</name>
    <dbReference type="NCBI Taxonomy" id="2083153"/>
    <lineage>
        <taxon>Bacteria</taxon>
        <taxon>Pseudomonadati</taxon>
        <taxon>Pseudomonadota</taxon>
    </lineage>
</organism>
<dbReference type="AlphaFoldDB" id="A0A2S5KIU5"/>
<evidence type="ECO:0000313" key="1">
    <source>
        <dbReference type="EMBL" id="PPC74741.1"/>
    </source>
</evidence>
<dbReference type="Proteomes" id="UP000238196">
    <property type="component" value="Unassembled WGS sequence"/>
</dbReference>
<dbReference type="EMBL" id="PRLP01000127">
    <property type="protein sequence ID" value="PPC74741.1"/>
    <property type="molecule type" value="Genomic_DNA"/>
</dbReference>
<reference evidence="1 2" key="1">
    <citation type="submission" date="2018-02" db="EMBL/GenBank/DDBJ databases">
        <title>novel marine gammaproteobacteria from coastal saline agro ecosystem.</title>
        <authorList>
            <person name="Krishnan R."/>
            <person name="Ramesh Kumar N."/>
        </authorList>
    </citation>
    <scope>NUCLEOTIDE SEQUENCE [LARGE SCALE GENOMIC DNA]</scope>
    <source>
        <strain evidence="1 2">228</strain>
    </source>
</reference>
<comment type="caution">
    <text evidence="1">The sequence shown here is derived from an EMBL/GenBank/DDBJ whole genome shotgun (WGS) entry which is preliminary data.</text>
</comment>
<accession>A0A2S5KIU5</accession>
<protein>
    <submittedName>
        <fullName evidence="1">Uncharacterized protein</fullName>
    </submittedName>
</protein>
<gene>
    <name evidence="1" type="ORF">C4K68_23720</name>
</gene>
<dbReference type="OrthoDB" id="5523793at2"/>
<sequence>MSLWKLIRLTVLVGALILALQSTVWKSWQLSHWQRPVWVNVHLLNGDGEASTQHYMDGLTNADFADIETFLNEQAADYGLPLDQPIHLALDSQVQVLPPPQPEPGASALAIMWWSLELRWWHWWRVDNREHSDVDLFLVLYGPENLQRPQHAFGIEKLWMGVVYGYASKKLGEVNNVILAHELLHNFGATDKYDPQTLYPAYPGGFAQPEQQPLLPQRQAELMAGRIPLTPQQAEIPDDLSQVVIGKTTAEEIGWLVP</sequence>
<name>A0A2S5KIU5_9PROT</name>